<keyword evidence="1" id="KW-0808">Transferase</keyword>
<evidence type="ECO:0000256" key="2">
    <source>
        <dbReference type="ARBA" id="ARBA00023315"/>
    </source>
</evidence>
<keyword evidence="3" id="KW-0732">Signal</keyword>
<dbReference type="Proteomes" id="UP001271769">
    <property type="component" value="Unassembled WGS sequence"/>
</dbReference>
<feature type="domain" description="N-acetyltransferase" evidence="4">
    <location>
        <begin position="1"/>
        <end position="147"/>
    </location>
</feature>
<dbReference type="InterPro" id="IPR016181">
    <property type="entry name" value="Acyl_CoA_acyltransferase"/>
</dbReference>
<feature type="signal peptide" evidence="3">
    <location>
        <begin position="1"/>
        <end position="17"/>
    </location>
</feature>
<evidence type="ECO:0000313" key="6">
    <source>
        <dbReference type="Proteomes" id="UP001271769"/>
    </source>
</evidence>
<evidence type="ECO:0000256" key="1">
    <source>
        <dbReference type="ARBA" id="ARBA00022679"/>
    </source>
</evidence>
<keyword evidence="6" id="KW-1185">Reference proteome</keyword>
<evidence type="ECO:0000259" key="4">
    <source>
        <dbReference type="PROSITE" id="PS51186"/>
    </source>
</evidence>
<dbReference type="CDD" id="cd04301">
    <property type="entry name" value="NAT_SF"/>
    <property type="match status" value="1"/>
</dbReference>
<organism evidence="5 6">
    <name type="scientific">Dongia rigui</name>
    <dbReference type="NCBI Taxonomy" id="940149"/>
    <lineage>
        <taxon>Bacteria</taxon>
        <taxon>Pseudomonadati</taxon>
        <taxon>Pseudomonadota</taxon>
        <taxon>Alphaproteobacteria</taxon>
        <taxon>Rhodospirillales</taxon>
        <taxon>Dongiaceae</taxon>
        <taxon>Dongia</taxon>
    </lineage>
</organism>
<dbReference type="Pfam" id="PF00583">
    <property type="entry name" value="Acetyltransf_1"/>
    <property type="match status" value="1"/>
</dbReference>
<dbReference type="InterPro" id="IPR050832">
    <property type="entry name" value="Bact_Acetyltransf"/>
</dbReference>
<keyword evidence="2" id="KW-0012">Acyltransferase</keyword>
<protein>
    <submittedName>
        <fullName evidence="5">GNAT family N-acetyltransferase</fullName>
    </submittedName>
</protein>
<proteinExistence type="predicted"/>
<comment type="caution">
    <text evidence="5">The sequence shown here is derived from an EMBL/GenBank/DDBJ whole genome shotgun (WGS) entry which is preliminary data.</text>
</comment>
<dbReference type="EMBL" id="JAXCLX010000002">
    <property type="protein sequence ID" value="MDY0873164.1"/>
    <property type="molecule type" value="Genomic_DNA"/>
</dbReference>
<dbReference type="PANTHER" id="PTHR43877">
    <property type="entry name" value="AMINOALKYLPHOSPHONATE N-ACETYLTRANSFERASE-RELATED-RELATED"/>
    <property type="match status" value="1"/>
</dbReference>
<dbReference type="SUPFAM" id="SSF55729">
    <property type="entry name" value="Acyl-CoA N-acyltransferases (Nat)"/>
    <property type="match status" value="1"/>
</dbReference>
<accession>A0ABU5E0P3</accession>
<evidence type="ECO:0000313" key="5">
    <source>
        <dbReference type="EMBL" id="MDY0873164.1"/>
    </source>
</evidence>
<dbReference type="PROSITE" id="PS51186">
    <property type="entry name" value="GNAT"/>
    <property type="match status" value="1"/>
</dbReference>
<gene>
    <name evidence="5" type="ORF">SMD31_14575</name>
</gene>
<sequence length="150" mass="15679">MAADLPAILALVIEAFAALASLTPPSGAAGETVENLGRIQAQGAILVAESVGRLVGCVALEPKMGGFYLGRLAVHPDWRRQGIAQLLLAAAESYARARQASALTLNVRLVLAGNIRLFEGAGYRIVGQGSHSGFSVPTYHIMRKDLGFPG</sequence>
<name>A0ABU5E0P3_9PROT</name>
<reference evidence="5 6" key="1">
    <citation type="journal article" date="2013" name="Antonie Van Leeuwenhoek">
        <title>Dongia rigui sp. nov., isolated from freshwater of a large wetland in Korea.</title>
        <authorList>
            <person name="Baik K.S."/>
            <person name="Hwang Y.M."/>
            <person name="Choi J.S."/>
            <person name="Kwon J."/>
            <person name="Seong C.N."/>
        </authorList>
    </citation>
    <scope>NUCLEOTIDE SEQUENCE [LARGE SCALE GENOMIC DNA]</scope>
    <source>
        <strain evidence="5 6">04SU4-P</strain>
    </source>
</reference>
<dbReference type="Gene3D" id="3.40.630.30">
    <property type="match status" value="1"/>
</dbReference>
<evidence type="ECO:0000256" key="3">
    <source>
        <dbReference type="SAM" id="SignalP"/>
    </source>
</evidence>
<feature type="chain" id="PRO_5045136361" evidence="3">
    <location>
        <begin position="18"/>
        <end position="150"/>
    </location>
</feature>
<dbReference type="InterPro" id="IPR000182">
    <property type="entry name" value="GNAT_dom"/>
</dbReference>